<feature type="region of interest" description="Disordered" evidence="5">
    <location>
        <begin position="381"/>
        <end position="412"/>
    </location>
</feature>
<dbReference type="AlphaFoldDB" id="A0A2I0AW27"/>
<dbReference type="GO" id="GO:0030154">
    <property type="term" value="P:cell differentiation"/>
    <property type="evidence" value="ECO:0007669"/>
    <property type="project" value="UniProtKB-KW"/>
</dbReference>
<name>A0A2I0AW27_9ASPA</name>
<evidence type="ECO:0000256" key="1">
    <source>
        <dbReference type="ARBA" id="ARBA00008956"/>
    </source>
</evidence>
<evidence type="ECO:0000256" key="2">
    <source>
        <dbReference type="ARBA" id="ARBA00022782"/>
    </source>
</evidence>
<dbReference type="GO" id="GO:0009908">
    <property type="term" value="P:flower development"/>
    <property type="evidence" value="ECO:0007669"/>
    <property type="project" value="UniProtKB-KW"/>
</dbReference>
<evidence type="ECO:0000256" key="5">
    <source>
        <dbReference type="SAM" id="MobiDB-lite"/>
    </source>
</evidence>
<comment type="similarity">
    <text evidence="1 4">Belongs to the Frigida family.</text>
</comment>
<keyword evidence="2 4" id="KW-0221">Differentiation</keyword>
<reference evidence="6 7" key="1">
    <citation type="journal article" date="2017" name="Nature">
        <title>The Apostasia genome and the evolution of orchids.</title>
        <authorList>
            <person name="Zhang G.Q."/>
            <person name="Liu K.W."/>
            <person name="Li Z."/>
            <person name="Lohaus R."/>
            <person name="Hsiao Y.Y."/>
            <person name="Niu S.C."/>
            <person name="Wang J.Y."/>
            <person name="Lin Y.C."/>
            <person name="Xu Q."/>
            <person name="Chen L.J."/>
            <person name="Yoshida K."/>
            <person name="Fujiwara S."/>
            <person name="Wang Z.W."/>
            <person name="Zhang Y.Q."/>
            <person name="Mitsuda N."/>
            <person name="Wang M."/>
            <person name="Liu G.H."/>
            <person name="Pecoraro L."/>
            <person name="Huang H.X."/>
            <person name="Xiao X.J."/>
            <person name="Lin M."/>
            <person name="Wu X.Y."/>
            <person name="Wu W.L."/>
            <person name="Chen Y.Y."/>
            <person name="Chang S.B."/>
            <person name="Sakamoto S."/>
            <person name="Ohme-Takagi M."/>
            <person name="Yagi M."/>
            <person name="Zeng S.J."/>
            <person name="Shen C.Y."/>
            <person name="Yeh C.M."/>
            <person name="Luo Y.B."/>
            <person name="Tsai W.C."/>
            <person name="Van de Peer Y."/>
            <person name="Liu Z.J."/>
        </authorList>
    </citation>
    <scope>NUCLEOTIDE SEQUENCE [LARGE SCALE GENOMIC DNA]</scope>
    <source>
        <strain evidence="7">cv. Shenzhen</strain>
        <tissue evidence="6">Stem</tissue>
    </source>
</reference>
<dbReference type="InterPro" id="IPR012474">
    <property type="entry name" value="Frigida"/>
</dbReference>
<dbReference type="STRING" id="1088818.A0A2I0AW27"/>
<sequence>MPAPSAVEAGFAELERQRELISSCTALWKELNDHFSSLERGLELRSECLRSRRLTLDLSTQRKLASLHRREESIDGTVGLAIARVEELHSAALTALSSAGAADLPSRIRDICRKMDYDAFFDFVASSRKECDLLRKEIPLALGECIDPATFTMDTISKVFPMDRRAVKSQLGDLGWVTVLVLESLVPVLTDPKLGTDRLLVTRTVKERAMEMAEVWKESMEQRGGLESVKAQDAHAFLQLLVTFGIGAKEEREFYRKLVVSFSWRKQMPKLAIALGLDDKMNDIIEELISKRQQLDAINFAYESGLQDKYPAVPLLKSFLKDAKKAASVISEERNNSGPPMNNNNRKEQYAIRAVMRCIEEHKLESEFPLENLHKRLENLEKAKSEKRKTSSGPANKRTRASNGGPMPPAKAGRLTGNAYVSSFPVTAAPTFLRSASPTAYPAAPFSPFSPYPYERQAGHGFYSNHCPPALRDPYAYPAEEVVSAPIAASYPSPPMSYPSYGCYSSSVGAYSNGIPTGYQQAYYR</sequence>
<dbReference type="Pfam" id="PF07899">
    <property type="entry name" value="Frigida"/>
    <property type="match status" value="1"/>
</dbReference>
<proteinExistence type="inferred from homology"/>
<protein>
    <recommendedName>
        <fullName evidence="4">FRIGIDA-like protein</fullName>
    </recommendedName>
</protein>
<evidence type="ECO:0000256" key="3">
    <source>
        <dbReference type="ARBA" id="ARBA00023089"/>
    </source>
</evidence>
<accession>A0A2I0AW27</accession>
<dbReference type="PANTHER" id="PTHR31791">
    <property type="entry name" value="FRIGIDA-LIKE PROTEIN 3-RELATED"/>
    <property type="match status" value="1"/>
</dbReference>
<evidence type="ECO:0000313" key="6">
    <source>
        <dbReference type="EMBL" id="PKA59748.1"/>
    </source>
</evidence>
<keyword evidence="3 4" id="KW-0287">Flowering</keyword>
<keyword evidence="4" id="KW-0217">Developmental protein</keyword>
<dbReference type="OrthoDB" id="685090at2759"/>
<organism evidence="6 7">
    <name type="scientific">Apostasia shenzhenica</name>
    <dbReference type="NCBI Taxonomy" id="1088818"/>
    <lineage>
        <taxon>Eukaryota</taxon>
        <taxon>Viridiplantae</taxon>
        <taxon>Streptophyta</taxon>
        <taxon>Embryophyta</taxon>
        <taxon>Tracheophyta</taxon>
        <taxon>Spermatophyta</taxon>
        <taxon>Magnoliopsida</taxon>
        <taxon>Liliopsida</taxon>
        <taxon>Asparagales</taxon>
        <taxon>Orchidaceae</taxon>
        <taxon>Apostasioideae</taxon>
        <taxon>Apostasia</taxon>
    </lineage>
</organism>
<evidence type="ECO:0000256" key="4">
    <source>
        <dbReference type="RuleBase" id="RU364012"/>
    </source>
</evidence>
<dbReference type="Proteomes" id="UP000236161">
    <property type="component" value="Unassembled WGS sequence"/>
</dbReference>
<gene>
    <name evidence="6" type="primary">FRI</name>
    <name evidence="6" type="ORF">AXF42_Ash011872</name>
</gene>
<dbReference type="PANTHER" id="PTHR31791:SF2">
    <property type="entry name" value="FRIGIDA-LIKE PROTEIN 4A-RELATED"/>
    <property type="match status" value="1"/>
</dbReference>
<keyword evidence="7" id="KW-1185">Reference proteome</keyword>
<evidence type="ECO:0000313" key="7">
    <source>
        <dbReference type="Proteomes" id="UP000236161"/>
    </source>
</evidence>
<dbReference type="EMBL" id="KZ451944">
    <property type="protein sequence ID" value="PKA59748.1"/>
    <property type="molecule type" value="Genomic_DNA"/>
</dbReference>